<proteinExistence type="predicted"/>
<sequence>MVTQQPAPVRPAKPLYSNVSPAVPSPCVSLCRLDEQKICIGCFRHVEDIREWRSADDERRRVICERAGVRKAQA</sequence>
<dbReference type="GeneID" id="300206710"/>
<dbReference type="InterPro" id="IPR010710">
    <property type="entry name" value="DUF1289"/>
</dbReference>
<evidence type="ECO:0000313" key="1">
    <source>
        <dbReference type="EMBL" id="SDS47644.1"/>
    </source>
</evidence>
<evidence type="ECO:0000313" key="2">
    <source>
        <dbReference type="Proteomes" id="UP000199524"/>
    </source>
</evidence>
<reference evidence="2" key="1">
    <citation type="submission" date="2016-10" db="EMBL/GenBank/DDBJ databases">
        <authorList>
            <person name="Varghese N."/>
            <person name="Submissions S."/>
        </authorList>
    </citation>
    <scope>NUCLEOTIDE SEQUENCE [LARGE SCALE GENOMIC DNA]</scope>
    <source>
        <strain evidence="2">ATCC 23835</strain>
    </source>
</reference>
<dbReference type="PANTHER" id="PTHR35175">
    <property type="entry name" value="DUF1289 DOMAIN-CONTAINING PROTEIN"/>
    <property type="match status" value="1"/>
</dbReference>
<keyword evidence="2" id="KW-1185">Reference proteome</keyword>
<dbReference type="PANTHER" id="PTHR35175:SF2">
    <property type="entry name" value="DUF1289 DOMAIN-CONTAINING PROTEIN"/>
    <property type="match status" value="1"/>
</dbReference>
<dbReference type="EMBL" id="LT629777">
    <property type="protein sequence ID" value="SDS47644.1"/>
    <property type="molecule type" value="Genomic_DNA"/>
</dbReference>
<protein>
    <submittedName>
        <fullName evidence="1">Predicted Fe-S protein YdhL, DUF1289 family</fullName>
    </submittedName>
</protein>
<organism evidence="1 2">
    <name type="scientific">Pseudomonas asplenii</name>
    <dbReference type="NCBI Taxonomy" id="53407"/>
    <lineage>
        <taxon>Bacteria</taxon>
        <taxon>Pseudomonadati</taxon>
        <taxon>Pseudomonadota</taxon>
        <taxon>Gammaproteobacteria</taxon>
        <taxon>Pseudomonadales</taxon>
        <taxon>Pseudomonadaceae</taxon>
        <taxon>Pseudomonas</taxon>
    </lineage>
</organism>
<name>A0A1H1SHZ9_9PSED</name>
<accession>A0A1H1SHZ9</accession>
<dbReference type="Pfam" id="PF06945">
    <property type="entry name" value="DUF1289"/>
    <property type="match status" value="1"/>
</dbReference>
<dbReference type="RefSeq" id="WP_090203981.1">
    <property type="nucleotide sequence ID" value="NZ_LT629777.1"/>
</dbReference>
<gene>
    <name evidence="1" type="ORF">SAMN05216598_1709</name>
</gene>
<dbReference type="AlphaFoldDB" id="A0A1H1SHZ9"/>
<dbReference type="Proteomes" id="UP000199524">
    <property type="component" value="Chromosome I"/>
</dbReference>